<sequence length="213" mass="24933">MQPVVEQNDKPPQLDLQHLPAEVQEKLQSLGRAEEFKMSDIQKLIWEATGNIEMAQRKQKLYYEQKRRGGLKRKKSENTSSAINKRPKHNGQGQPKVAKRTAKTSERSLRSKQPRLQPEDQCPEYSRSQEQRRTRAQEQGPSRTNVERITFLKYPSMERRSYKRKRKEQQAGNGQQQKSRKLAQATIYPTFKDWAKKRMADCNKISSISYSNV</sequence>
<reference evidence="2 3" key="1">
    <citation type="submission" date="2013-11" db="EMBL/GenBank/DDBJ databases">
        <title>Genome sequencing of Stegodyphus mimosarum.</title>
        <authorList>
            <person name="Bechsgaard J."/>
        </authorList>
    </citation>
    <scope>NUCLEOTIDE SEQUENCE [LARGE SCALE GENOMIC DNA]</scope>
</reference>
<proteinExistence type="predicted"/>
<dbReference type="Proteomes" id="UP000054359">
    <property type="component" value="Unassembled WGS sequence"/>
</dbReference>
<accession>A0A087TV88</accession>
<dbReference type="EMBL" id="KK116898">
    <property type="protein sequence ID" value="KFM69027.1"/>
    <property type="molecule type" value="Genomic_DNA"/>
</dbReference>
<dbReference type="AlphaFoldDB" id="A0A087TV88"/>
<keyword evidence="3" id="KW-1185">Reference proteome</keyword>
<organism evidence="2 3">
    <name type="scientific">Stegodyphus mimosarum</name>
    <name type="common">African social velvet spider</name>
    <dbReference type="NCBI Taxonomy" id="407821"/>
    <lineage>
        <taxon>Eukaryota</taxon>
        <taxon>Metazoa</taxon>
        <taxon>Ecdysozoa</taxon>
        <taxon>Arthropoda</taxon>
        <taxon>Chelicerata</taxon>
        <taxon>Arachnida</taxon>
        <taxon>Araneae</taxon>
        <taxon>Araneomorphae</taxon>
        <taxon>Entelegynae</taxon>
        <taxon>Eresoidea</taxon>
        <taxon>Eresidae</taxon>
        <taxon>Stegodyphus</taxon>
    </lineage>
</organism>
<feature type="region of interest" description="Disordered" evidence="1">
    <location>
        <begin position="63"/>
        <end position="184"/>
    </location>
</feature>
<evidence type="ECO:0000313" key="2">
    <source>
        <dbReference type="EMBL" id="KFM69027.1"/>
    </source>
</evidence>
<dbReference type="OrthoDB" id="7697376at2759"/>
<gene>
    <name evidence="2" type="ORF">X975_23648</name>
</gene>
<evidence type="ECO:0000313" key="3">
    <source>
        <dbReference type="Proteomes" id="UP000054359"/>
    </source>
</evidence>
<evidence type="ECO:0000256" key="1">
    <source>
        <dbReference type="SAM" id="MobiDB-lite"/>
    </source>
</evidence>
<name>A0A087TV88_STEMI</name>
<protein>
    <submittedName>
        <fullName evidence="2">Uncharacterized protein</fullName>
    </submittedName>
</protein>
<feature type="compositionally biased region" description="Basic and acidic residues" evidence="1">
    <location>
        <begin position="127"/>
        <end position="136"/>
    </location>
</feature>
<feature type="non-terminal residue" evidence="2">
    <location>
        <position position="213"/>
    </location>
</feature>